<evidence type="ECO:0000313" key="2">
    <source>
        <dbReference type="EMBL" id="PKR81442.1"/>
    </source>
</evidence>
<feature type="transmembrane region" description="Helical" evidence="1">
    <location>
        <begin position="20"/>
        <end position="40"/>
    </location>
</feature>
<organism evidence="2 3">
    <name type="scientific">Brumimicrobium salinarum</name>
    <dbReference type="NCBI Taxonomy" id="2058658"/>
    <lineage>
        <taxon>Bacteria</taxon>
        <taxon>Pseudomonadati</taxon>
        <taxon>Bacteroidota</taxon>
        <taxon>Flavobacteriia</taxon>
        <taxon>Flavobacteriales</taxon>
        <taxon>Crocinitomicaceae</taxon>
        <taxon>Brumimicrobium</taxon>
    </lineage>
</organism>
<comment type="caution">
    <text evidence="2">The sequence shown here is derived from an EMBL/GenBank/DDBJ whole genome shotgun (WGS) entry which is preliminary data.</text>
</comment>
<name>A0A2I0R4C9_9FLAO</name>
<reference evidence="2 3" key="1">
    <citation type="submission" date="2017-12" db="EMBL/GenBank/DDBJ databases">
        <title>The draft genome sequence of Brumimicrobium saltpan LHR20.</title>
        <authorList>
            <person name="Do Z.-J."/>
            <person name="Luo H.-R."/>
        </authorList>
    </citation>
    <scope>NUCLEOTIDE SEQUENCE [LARGE SCALE GENOMIC DNA]</scope>
    <source>
        <strain evidence="2 3">LHR20</strain>
    </source>
</reference>
<sequence length="174" mass="20269">MQNTYAEYFELNHKTINFTPMKIIGSLISILLILSHIIGLTNNLMPRCKSEFEHHDHVISLHVNHFHPNSYTPAEHQHIGHEEHDDETNIINILQHIFDDLDNPKENCEFGFFANIHKTPVDVKLLAVIAVFKHPQFFLPTLESPKAYFEYVRPNYTPPDKEAQQQRGPPHFLV</sequence>
<protein>
    <submittedName>
        <fullName evidence="2">Uncharacterized protein</fullName>
    </submittedName>
</protein>
<proteinExistence type="predicted"/>
<evidence type="ECO:0000313" key="3">
    <source>
        <dbReference type="Proteomes" id="UP000236654"/>
    </source>
</evidence>
<accession>A0A2I0R4C9</accession>
<keyword evidence="1" id="KW-0812">Transmembrane</keyword>
<gene>
    <name evidence="2" type="ORF">CW751_05140</name>
</gene>
<keyword evidence="1" id="KW-1133">Transmembrane helix</keyword>
<dbReference type="EMBL" id="PJNI01000003">
    <property type="protein sequence ID" value="PKR81442.1"/>
    <property type="molecule type" value="Genomic_DNA"/>
</dbReference>
<keyword evidence="1" id="KW-0472">Membrane</keyword>
<evidence type="ECO:0000256" key="1">
    <source>
        <dbReference type="SAM" id="Phobius"/>
    </source>
</evidence>
<dbReference type="AlphaFoldDB" id="A0A2I0R4C9"/>
<dbReference type="Proteomes" id="UP000236654">
    <property type="component" value="Unassembled WGS sequence"/>
</dbReference>
<keyword evidence="3" id="KW-1185">Reference proteome</keyword>